<comment type="caution">
    <text evidence="2">The sequence shown here is derived from an EMBL/GenBank/DDBJ whole genome shotgun (WGS) entry which is preliminary data.</text>
</comment>
<keyword evidence="3" id="KW-1185">Reference proteome</keyword>
<dbReference type="Gramene" id="OIT31519">
    <property type="protein sequence ID" value="OIT31519"/>
    <property type="gene ID" value="A4A49_57270"/>
</dbReference>
<name>A0A314KS08_NICAT</name>
<feature type="region of interest" description="Disordered" evidence="1">
    <location>
        <begin position="97"/>
        <end position="121"/>
    </location>
</feature>
<protein>
    <submittedName>
        <fullName evidence="2">Uncharacterized protein</fullName>
    </submittedName>
</protein>
<evidence type="ECO:0000313" key="3">
    <source>
        <dbReference type="Proteomes" id="UP000187609"/>
    </source>
</evidence>
<dbReference type="EMBL" id="MJEQ01001254">
    <property type="protein sequence ID" value="OIT31519.1"/>
    <property type="molecule type" value="Genomic_DNA"/>
</dbReference>
<reference evidence="2" key="1">
    <citation type="submission" date="2016-11" db="EMBL/GenBank/DDBJ databases">
        <title>The genome of Nicotiana attenuata.</title>
        <authorList>
            <person name="Xu S."/>
            <person name="Brockmoeller T."/>
            <person name="Gaquerel E."/>
            <person name="Navarro A."/>
            <person name="Kuhl H."/>
            <person name="Gase K."/>
            <person name="Ling Z."/>
            <person name="Zhou W."/>
            <person name="Kreitzer C."/>
            <person name="Stanke M."/>
            <person name="Tang H."/>
            <person name="Lyons E."/>
            <person name="Pandey P."/>
            <person name="Pandey S.P."/>
            <person name="Timmermann B."/>
            <person name="Baldwin I.T."/>
        </authorList>
    </citation>
    <scope>NUCLEOTIDE SEQUENCE [LARGE SCALE GENOMIC DNA]</scope>
    <source>
        <strain evidence="2">UT</strain>
    </source>
</reference>
<sequence length="136" mass="15001">MQNQEDFLCLPQVNRPIAEANNLEEYDQATEMHAVIVSFDQTDEPAPENLADQPAAGEREEQIPKQLEGELVSTVPGSLTEESTIYAEENLIVPNLQGISTSDGPSAADIRQSTRAKQPPIRMQDYVTMNPKSSQC</sequence>
<feature type="non-terminal residue" evidence="2">
    <location>
        <position position="136"/>
    </location>
</feature>
<organism evidence="2 3">
    <name type="scientific">Nicotiana attenuata</name>
    <name type="common">Coyote tobacco</name>
    <dbReference type="NCBI Taxonomy" id="49451"/>
    <lineage>
        <taxon>Eukaryota</taxon>
        <taxon>Viridiplantae</taxon>
        <taxon>Streptophyta</taxon>
        <taxon>Embryophyta</taxon>
        <taxon>Tracheophyta</taxon>
        <taxon>Spermatophyta</taxon>
        <taxon>Magnoliopsida</taxon>
        <taxon>eudicotyledons</taxon>
        <taxon>Gunneridae</taxon>
        <taxon>Pentapetalae</taxon>
        <taxon>asterids</taxon>
        <taxon>lamiids</taxon>
        <taxon>Solanales</taxon>
        <taxon>Solanaceae</taxon>
        <taxon>Nicotianoideae</taxon>
        <taxon>Nicotianeae</taxon>
        <taxon>Nicotiana</taxon>
    </lineage>
</organism>
<accession>A0A314KS08</accession>
<gene>
    <name evidence="2" type="ORF">A4A49_57270</name>
</gene>
<dbReference type="Proteomes" id="UP000187609">
    <property type="component" value="Unassembled WGS sequence"/>
</dbReference>
<proteinExistence type="predicted"/>
<evidence type="ECO:0000256" key="1">
    <source>
        <dbReference type="SAM" id="MobiDB-lite"/>
    </source>
</evidence>
<evidence type="ECO:0000313" key="2">
    <source>
        <dbReference type="EMBL" id="OIT31519.1"/>
    </source>
</evidence>
<dbReference type="AlphaFoldDB" id="A0A314KS08"/>
<feature type="region of interest" description="Disordered" evidence="1">
    <location>
        <begin position="41"/>
        <end position="61"/>
    </location>
</feature>